<organism evidence="1 2">
    <name type="scientific">Hymenobacter lapidarius</name>
    <dbReference type="NCBI Taxonomy" id="1908237"/>
    <lineage>
        <taxon>Bacteria</taxon>
        <taxon>Pseudomonadati</taxon>
        <taxon>Bacteroidota</taxon>
        <taxon>Cytophagia</taxon>
        <taxon>Cytophagales</taxon>
        <taxon>Hymenobacteraceae</taxon>
        <taxon>Hymenobacter</taxon>
    </lineage>
</organism>
<name>A0A1G1SQD7_9BACT</name>
<sequence length="185" mass="20027">MYDYQQNFSQESATRQTTIYNKLVAQWAALLLASDEGVFEVTIRSQSGPVTIAVCLNDGTEIAQLLAENFGKRIARLEHNLNTTLGEIGLEVRADLQAAQRQEVQRDAESAQRRAEWDAYTRTLAEQQGKALAALAREQASQRGTARRARVAPAAMSKAAKQAAAGPMNAAVEVPTAKVGEGPQS</sequence>
<dbReference type="EMBL" id="MDZB01000175">
    <property type="protein sequence ID" value="OGX80839.1"/>
    <property type="molecule type" value="Genomic_DNA"/>
</dbReference>
<proteinExistence type="predicted"/>
<dbReference type="RefSeq" id="WP_070731021.1">
    <property type="nucleotide sequence ID" value="NZ_MDZB01000175.1"/>
</dbReference>
<evidence type="ECO:0000313" key="1">
    <source>
        <dbReference type="EMBL" id="OGX80839.1"/>
    </source>
</evidence>
<protein>
    <submittedName>
        <fullName evidence="1">Uncharacterized protein</fullName>
    </submittedName>
</protein>
<comment type="caution">
    <text evidence="1">The sequence shown here is derived from an EMBL/GenBank/DDBJ whole genome shotgun (WGS) entry which is preliminary data.</text>
</comment>
<dbReference type="AlphaFoldDB" id="A0A1G1SQD7"/>
<reference evidence="1 2" key="1">
    <citation type="submission" date="2016-08" db="EMBL/GenBank/DDBJ databases">
        <title>Hymenobacter coccineus sp. nov., Hymenobacter lapidarius sp. nov. and Hymenobacter glacialis sp. nov., isolated from Antarctic soil.</title>
        <authorList>
            <person name="Sedlacek I."/>
            <person name="Kralova S."/>
            <person name="Kyrova K."/>
            <person name="Maslanova I."/>
            <person name="Stankova E."/>
            <person name="Vrbovska V."/>
            <person name="Nemec M."/>
            <person name="Bartak M."/>
            <person name="Svec P."/>
            <person name="Busse H.-J."/>
            <person name="Pantucek R."/>
        </authorList>
    </citation>
    <scope>NUCLEOTIDE SEQUENCE [LARGE SCALE GENOMIC DNA]</scope>
    <source>
        <strain evidence="1 2">CCM 8643</strain>
    </source>
</reference>
<evidence type="ECO:0000313" key="2">
    <source>
        <dbReference type="Proteomes" id="UP000176294"/>
    </source>
</evidence>
<accession>A0A1G1SQD7</accession>
<dbReference type="Proteomes" id="UP000176294">
    <property type="component" value="Unassembled WGS sequence"/>
</dbReference>
<keyword evidence="2" id="KW-1185">Reference proteome</keyword>
<dbReference type="STRING" id="1908237.BEN47_06165"/>
<gene>
    <name evidence="1" type="ORF">BEN47_06165</name>
</gene>